<evidence type="ECO:0000256" key="1">
    <source>
        <dbReference type="SAM" id="MobiDB-lite"/>
    </source>
</evidence>
<keyword evidence="3" id="KW-1185">Reference proteome</keyword>
<name>A0ABV0WML1_9TELE</name>
<feature type="region of interest" description="Disordered" evidence="1">
    <location>
        <begin position="25"/>
        <end position="46"/>
    </location>
</feature>
<reference evidence="2 3" key="1">
    <citation type="submission" date="2021-06" db="EMBL/GenBank/DDBJ databases">
        <authorList>
            <person name="Palmer J.M."/>
        </authorList>
    </citation>
    <scope>NUCLEOTIDE SEQUENCE [LARGE SCALE GENOMIC DNA]</scope>
    <source>
        <strain evidence="2 3">XR_2019</strain>
        <tissue evidence="2">Muscle</tissue>
    </source>
</reference>
<proteinExistence type="predicted"/>
<feature type="non-terminal residue" evidence="2">
    <location>
        <position position="137"/>
    </location>
</feature>
<gene>
    <name evidence="2" type="ORF">XENORESO_017540</name>
</gene>
<sequence>MKPSFENYVLNYKCVLMRREADITSSTSLRQSGPSGTPSSSSPPPSSLLTHLLFLCSATAASLAAPSPHNRSPRPRQWPSRCCALFSLFSSMIIIPLLSSSLSCVSVRRLESSAPLTWEYKAVVLPSRREVAAHRVK</sequence>
<protein>
    <submittedName>
        <fullName evidence="2">Uncharacterized protein</fullName>
    </submittedName>
</protein>
<evidence type="ECO:0000313" key="2">
    <source>
        <dbReference type="EMBL" id="MEQ2270222.1"/>
    </source>
</evidence>
<accession>A0ABV0WML1</accession>
<dbReference type="Proteomes" id="UP001444071">
    <property type="component" value="Unassembled WGS sequence"/>
</dbReference>
<organism evidence="2 3">
    <name type="scientific">Xenotaenia resolanae</name>
    <dbReference type="NCBI Taxonomy" id="208358"/>
    <lineage>
        <taxon>Eukaryota</taxon>
        <taxon>Metazoa</taxon>
        <taxon>Chordata</taxon>
        <taxon>Craniata</taxon>
        <taxon>Vertebrata</taxon>
        <taxon>Euteleostomi</taxon>
        <taxon>Actinopterygii</taxon>
        <taxon>Neopterygii</taxon>
        <taxon>Teleostei</taxon>
        <taxon>Neoteleostei</taxon>
        <taxon>Acanthomorphata</taxon>
        <taxon>Ovalentaria</taxon>
        <taxon>Atherinomorphae</taxon>
        <taxon>Cyprinodontiformes</taxon>
        <taxon>Goodeidae</taxon>
        <taxon>Xenotaenia</taxon>
    </lineage>
</organism>
<dbReference type="EMBL" id="JAHRIM010056057">
    <property type="protein sequence ID" value="MEQ2270222.1"/>
    <property type="molecule type" value="Genomic_DNA"/>
</dbReference>
<comment type="caution">
    <text evidence="2">The sequence shown here is derived from an EMBL/GenBank/DDBJ whole genome shotgun (WGS) entry which is preliminary data.</text>
</comment>
<evidence type="ECO:0000313" key="3">
    <source>
        <dbReference type="Proteomes" id="UP001444071"/>
    </source>
</evidence>